<evidence type="ECO:0000256" key="4">
    <source>
        <dbReference type="ARBA" id="ARBA00022989"/>
    </source>
</evidence>
<keyword evidence="3 6" id="KW-0812">Transmembrane</keyword>
<dbReference type="RefSeq" id="WP_202082558.1">
    <property type="nucleotide sequence ID" value="NZ_JAERTZ010000012.1"/>
</dbReference>
<evidence type="ECO:0000256" key="5">
    <source>
        <dbReference type="ARBA" id="ARBA00023136"/>
    </source>
</evidence>
<comment type="caution">
    <text evidence="8">The sequence shown here is derived from an EMBL/GenBank/DDBJ whole genome shotgun (WGS) entry which is preliminary data.</text>
</comment>
<protein>
    <submittedName>
        <fullName evidence="8">RDD family protein</fullName>
    </submittedName>
</protein>
<organism evidence="8 9">
    <name type="scientific">Zobellella iuensis</name>
    <dbReference type="NCBI Taxonomy" id="2803811"/>
    <lineage>
        <taxon>Bacteria</taxon>
        <taxon>Pseudomonadati</taxon>
        <taxon>Pseudomonadota</taxon>
        <taxon>Gammaproteobacteria</taxon>
        <taxon>Aeromonadales</taxon>
        <taxon>Aeromonadaceae</taxon>
        <taxon>Zobellella</taxon>
    </lineage>
</organism>
<keyword evidence="5 6" id="KW-0472">Membrane</keyword>
<name>A0ABS1QNY5_9GAMM</name>
<sequence length="147" mass="16814">MNRSIFSLNQARYGGFWRRLFAYLIDVLLMALPIGLLLSWLLDPSLADPGEVDFQRAESLYGLVFWWLYFALLQSSPWQATLGKKLLGMKVTDAQGRRLSFVRASVRYLASLLSGALLMLGFLMIPFNRKKRGLHDFIAGTQVIRNR</sequence>
<evidence type="ECO:0000256" key="6">
    <source>
        <dbReference type="SAM" id="Phobius"/>
    </source>
</evidence>
<accession>A0ABS1QNY5</accession>
<dbReference type="EMBL" id="JAERTZ010000012">
    <property type="protein sequence ID" value="MBL1376569.1"/>
    <property type="molecule type" value="Genomic_DNA"/>
</dbReference>
<dbReference type="InterPro" id="IPR010432">
    <property type="entry name" value="RDD"/>
</dbReference>
<feature type="transmembrane region" description="Helical" evidence="6">
    <location>
        <begin position="106"/>
        <end position="127"/>
    </location>
</feature>
<dbReference type="Pfam" id="PF06271">
    <property type="entry name" value="RDD"/>
    <property type="match status" value="1"/>
</dbReference>
<dbReference type="PANTHER" id="PTHR36115">
    <property type="entry name" value="PROLINE-RICH ANTIGEN HOMOLOG-RELATED"/>
    <property type="match status" value="1"/>
</dbReference>
<feature type="transmembrane region" description="Helical" evidence="6">
    <location>
        <begin position="20"/>
        <end position="40"/>
    </location>
</feature>
<evidence type="ECO:0000256" key="2">
    <source>
        <dbReference type="ARBA" id="ARBA00022475"/>
    </source>
</evidence>
<keyword evidence="4 6" id="KW-1133">Transmembrane helix</keyword>
<proteinExistence type="predicted"/>
<keyword evidence="9" id="KW-1185">Reference proteome</keyword>
<evidence type="ECO:0000313" key="9">
    <source>
        <dbReference type="Proteomes" id="UP000638570"/>
    </source>
</evidence>
<evidence type="ECO:0000313" key="8">
    <source>
        <dbReference type="EMBL" id="MBL1376569.1"/>
    </source>
</evidence>
<comment type="subcellular location">
    <subcellularLocation>
        <location evidence="1">Cell membrane</location>
        <topology evidence="1">Multi-pass membrane protein</topology>
    </subcellularLocation>
</comment>
<gene>
    <name evidence="8" type="ORF">JKV55_04355</name>
</gene>
<feature type="domain" description="RDD" evidence="7">
    <location>
        <begin position="13"/>
        <end position="140"/>
    </location>
</feature>
<evidence type="ECO:0000256" key="1">
    <source>
        <dbReference type="ARBA" id="ARBA00004651"/>
    </source>
</evidence>
<dbReference type="Proteomes" id="UP000638570">
    <property type="component" value="Unassembled WGS sequence"/>
</dbReference>
<dbReference type="PANTHER" id="PTHR36115:SF4">
    <property type="entry name" value="MEMBRANE PROTEIN"/>
    <property type="match status" value="1"/>
</dbReference>
<evidence type="ECO:0000256" key="3">
    <source>
        <dbReference type="ARBA" id="ARBA00022692"/>
    </source>
</evidence>
<feature type="transmembrane region" description="Helical" evidence="6">
    <location>
        <begin position="60"/>
        <end position="80"/>
    </location>
</feature>
<reference evidence="9" key="1">
    <citation type="submission" date="2021-01" db="EMBL/GenBank/DDBJ databases">
        <title>Genome public.</title>
        <authorList>
            <person name="Liu C."/>
            <person name="Sun Q."/>
        </authorList>
    </citation>
    <scope>NUCLEOTIDE SEQUENCE [LARGE SCALE GENOMIC DNA]</scope>
    <source>
        <strain evidence="9">CGMCC 1.18722</strain>
    </source>
</reference>
<keyword evidence="2" id="KW-1003">Cell membrane</keyword>
<dbReference type="InterPro" id="IPR051791">
    <property type="entry name" value="Pra-immunoreactive"/>
</dbReference>
<evidence type="ECO:0000259" key="7">
    <source>
        <dbReference type="Pfam" id="PF06271"/>
    </source>
</evidence>